<keyword evidence="3" id="KW-1185">Reference proteome</keyword>
<sequence length="249" mass="27640">MNEWYRQLDIDVPQDQFDRLPRHPAYDYGWWDGQGHLQPSPKLYHGLLPLDDAGDETTLATRSAEAGVRLRSVEEEDWPPLVDLFDAAFRGTVPYCTLETDARHDAAYESLRRTRQGGDGPLVNEASSVAVSGNELLGAILITLIPTGNLERFDEPGWTATAPSDAVDQRWGRPHVTWVFVAPKSGRKGIGSLLLRRSVEKLGQMGHRDLASTFCPGNVASLLWHWRSGFRLLSWPGTPDSDSHSVAGN</sequence>
<organism evidence="2 3">
    <name type="scientific">Maioricimonas rarisocia</name>
    <dbReference type="NCBI Taxonomy" id="2528026"/>
    <lineage>
        <taxon>Bacteria</taxon>
        <taxon>Pseudomonadati</taxon>
        <taxon>Planctomycetota</taxon>
        <taxon>Planctomycetia</taxon>
        <taxon>Planctomycetales</taxon>
        <taxon>Planctomycetaceae</taxon>
        <taxon>Maioricimonas</taxon>
    </lineage>
</organism>
<dbReference type="CDD" id="cd04301">
    <property type="entry name" value="NAT_SF"/>
    <property type="match status" value="1"/>
</dbReference>
<dbReference type="KEGG" id="mri:Mal4_41120"/>
<keyword evidence="2" id="KW-0808">Transferase</keyword>
<dbReference type="AlphaFoldDB" id="A0A517ZB85"/>
<evidence type="ECO:0000313" key="2">
    <source>
        <dbReference type="EMBL" id="QDU39765.1"/>
    </source>
</evidence>
<evidence type="ECO:0000313" key="3">
    <source>
        <dbReference type="Proteomes" id="UP000320496"/>
    </source>
</evidence>
<gene>
    <name evidence="2" type="ORF">Mal4_41120</name>
</gene>
<dbReference type="OrthoDB" id="278681at2"/>
<proteinExistence type="predicted"/>
<dbReference type="PROSITE" id="PS51186">
    <property type="entry name" value="GNAT"/>
    <property type="match status" value="1"/>
</dbReference>
<evidence type="ECO:0000259" key="1">
    <source>
        <dbReference type="PROSITE" id="PS51186"/>
    </source>
</evidence>
<protein>
    <submittedName>
        <fullName evidence="2">Acetyltransferase (GNAT) family protein</fullName>
    </submittedName>
</protein>
<dbReference type="GO" id="GO:0016747">
    <property type="term" value="F:acyltransferase activity, transferring groups other than amino-acyl groups"/>
    <property type="evidence" value="ECO:0007669"/>
    <property type="project" value="InterPro"/>
</dbReference>
<reference evidence="2 3" key="1">
    <citation type="submission" date="2019-02" db="EMBL/GenBank/DDBJ databases">
        <title>Deep-cultivation of Planctomycetes and their phenomic and genomic characterization uncovers novel biology.</title>
        <authorList>
            <person name="Wiegand S."/>
            <person name="Jogler M."/>
            <person name="Boedeker C."/>
            <person name="Pinto D."/>
            <person name="Vollmers J."/>
            <person name="Rivas-Marin E."/>
            <person name="Kohn T."/>
            <person name="Peeters S.H."/>
            <person name="Heuer A."/>
            <person name="Rast P."/>
            <person name="Oberbeckmann S."/>
            <person name="Bunk B."/>
            <person name="Jeske O."/>
            <person name="Meyerdierks A."/>
            <person name="Storesund J.E."/>
            <person name="Kallscheuer N."/>
            <person name="Luecker S."/>
            <person name="Lage O.M."/>
            <person name="Pohl T."/>
            <person name="Merkel B.J."/>
            <person name="Hornburger P."/>
            <person name="Mueller R.-W."/>
            <person name="Bruemmer F."/>
            <person name="Labrenz M."/>
            <person name="Spormann A.M."/>
            <person name="Op den Camp H."/>
            <person name="Overmann J."/>
            <person name="Amann R."/>
            <person name="Jetten M.S.M."/>
            <person name="Mascher T."/>
            <person name="Medema M.H."/>
            <person name="Devos D.P."/>
            <person name="Kaster A.-K."/>
            <person name="Ovreas L."/>
            <person name="Rohde M."/>
            <person name="Galperin M.Y."/>
            <person name="Jogler C."/>
        </authorList>
    </citation>
    <scope>NUCLEOTIDE SEQUENCE [LARGE SCALE GENOMIC DNA]</scope>
    <source>
        <strain evidence="2 3">Mal4</strain>
    </source>
</reference>
<dbReference type="InterPro" id="IPR000182">
    <property type="entry name" value="GNAT_dom"/>
</dbReference>
<dbReference type="Proteomes" id="UP000320496">
    <property type="component" value="Chromosome"/>
</dbReference>
<dbReference type="RefSeq" id="WP_145370915.1">
    <property type="nucleotide sequence ID" value="NZ_CP036275.1"/>
</dbReference>
<dbReference type="SUPFAM" id="SSF55729">
    <property type="entry name" value="Acyl-CoA N-acyltransferases (Nat)"/>
    <property type="match status" value="1"/>
</dbReference>
<dbReference type="Gene3D" id="3.40.630.30">
    <property type="match status" value="1"/>
</dbReference>
<dbReference type="EMBL" id="CP036275">
    <property type="protein sequence ID" value="QDU39765.1"/>
    <property type="molecule type" value="Genomic_DNA"/>
</dbReference>
<accession>A0A517ZB85</accession>
<feature type="domain" description="N-acetyltransferase" evidence="1">
    <location>
        <begin position="68"/>
        <end position="249"/>
    </location>
</feature>
<dbReference type="InterPro" id="IPR016181">
    <property type="entry name" value="Acyl_CoA_acyltransferase"/>
</dbReference>
<name>A0A517ZB85_9PLAN</name>